<evidence type="ECO:0000313" key="13">
    <source>
        <dbReference type="Proteomes" id="UP000801492"/>
    </source>
</evidence>
<organism evidence="12 13">
    <name type="scientific">Ignelater luminosus</name>
    <name type="common">Cucubano</name>
    <name type="synonym">Pyrophorus luminosus</name>
    <dbReference type="NCBI Taxonomy" id="2038154"/>
    <lineage>
        <taxon>Eukaryota</taxon>
        <taxon>Metazoa</taxon>
        <taxon>Ecdysozoa</taxon>
        <taxon>Arthropoda</taxon>
        <taxon>Hexapoda</taxon>
        <taxon>Insecta</taxon>
        <taxon>Pterygota</taxon>
        <taxon>Neoptera</taxon>
        <taxon>Endopterygota</taxon>
        <taxon>Coleoptera</taxon>
        <taxon>Polyphaga</taxon>
        <taxon>Elateriformia</taxon>
        <taxon>Elateroidea</taxon>
        <taxon>Elateridae</taxon>
        <taxon>Agrypninae</taxon>
        <taxon>Pyrophorini</taxon>
        <taxon>Ignelater</taxon>
    </lineage>
</organism>
<dbReference type="InterPro" id="IPR022700">
    <property type="entry name" value="CLIP"/>
</dbReference>
<accession>A0A8K0GC72</accession>
<comment type="similarity">
    <text evidence="8 9">Belongs to the peptidase S1 family. CLIP subfamily.</text>
</comment>
<dbReference type="InterPro" id="IPR009003">
    <property type="entry name" value="Peptidase_S1_PA"/>
</dbReference>
<keyword evidence="9" id="KW-0964">Secreted</keyword>
<evidence type="ECO:0000256" key="4">
    <source>
        <dbReference type="ARBA" id="ARBA00022825"/>
    </source>
</evidence>
<feature type="chain" id="PRO_5035488001" description="CLIP domain-containing serine protease" evidence="9">
    <location>
        <begin position="21"/>
        <end position="372"/>
    </location>
</feature>
<dbReference type="PROSITE" id="PS50240">
    <property type="entry name" value="TRYPSIN_DOM"/>
    <property type="match status" value="1"/>
</dbReference>
<comment type="caution">
    <text evidence="12">The sequence shown here is derived from an EMBL/GenBank/DDBJ whole genome shotgun (WGS) entry which is preliminary data.</text>
</comment>
<dbReference type="SMART" id="SM00020">
    <property type="entry name" value="Tryp_SPc"/>
    <property type="match status" value="1"/>
</dbReference>
<evidence type="ECO:0000259" key="11">
    <source>
        <dbReference type="PROSITE" id="PS51888"/>
    </source>
</evidence>
<keyword evidence="13" id="KW-1185">Reference proteome</keyword>
<keyword evidence="5" id="KW-0865">Zymogen</keyword>
<keyword evidence="1 9" id="KW-0645">Protease</keyword>
<dbReference type="PANTHER" id="PTHR24256">
    <property type="entry name" value="TRYPTASE-RELATED"/>
    <property type="match status" value="1"/>
</dbReference>
<dbReference type="InterPro" id="IPR001254">
    <property type="entry name" value="Trypsin_dom"/>
</dbReference>
<dbReference type="Proteomes" id="UP000801492">
    <property type="component" value="Unassembled WGS sequence"/>
</dbReference>
<dbReference type="PROSITE" id="PS00134">
    <property type="entry name" value="TRYPSIN_HIS"/>
    <property type="match status" value="1"/>
</dbReference>
<evidence type="ECO:0000256" key="8">
    <source>
        <dbReference type="ARBA" id="ARBA00024195"/>
    </source>
</evidence>
<dbReference type="PRINTS" id="PR00722">
    <property type="entry name" value="CHYMOTRYPSIN"/>
</dbReference>
<keyword evidence="6" id="KW-1015">Disulfide bond</keyword>
<dbReference type="InterPro" id="IPR001314">
    <property type="entry name" value="Peptidase_S1A"/>
</dbReference>
<dbReference type="EMBL" id="VTPC01005001">
    <property type="protein sequence ID" value="KAF2896502.1"/>
    <property type="molecule type" value="Genomic_DNA"/>
</dbReference>
<keyword evidence="7" id="KW-0325">Glycoprotein</keyword>
<dbReference type="Pfam" id="PF12032">
    <property type="entry name" value="CLIP"/>
    <property type="match status" value="1"/>
</dbReference>
<dbReference type="InterPro" id="IPR018114">
    <property type="entry name" value="TRYPSIN_HIS"/>
</dbReference>
<evidence type="ECO:0000256" key="3">
    <source>
        <dbReference type="ARBA" id="ARBA00022801"/>
    </source>
</evidence>
<dbReference type="FunFam" id="3.30.1640.30:FF:000001">
    <property type="entry name" value="Serine protease 7"/>
    <property type="match status" value="1"/>
</dbReference>
<dbReference type="EC" id="3.4.21.-" evidence="9"/>
<dbReference type="GO" id="GO:0006508">
    <property type="term" value="P:proteolysis"/>
    <property type="evidence" value="ECO:0007669"/>
    <property type="project" value="UniProtKB-KW"/>
</dbReference>
<dbReference type="InterPro" id="IPR051487">
    <property type="entry name" value="Ser/Thr_Proteases_Immune/Dev"/>
</dbReference>
<dbReference type="GO" id="GO:0005576">
    <property type="term" value="C:extracellular region"/>
    <property type="evidence" value="ECO:0007669"/>
    <property type="project" value="UniProtKB-SubCell"/>
</dbReference>
<dbReference type="InterPro" id="IPR043504">
    <property type="entry name" value="Peptidase_S1_PA_chymotrypsin"/>
</dbReference>
<dbReference type="Gene3D" id="3.30.1640.30">
    <property type="match status" value="1"/>
</dbReference>
<dbReference type="SMART" id="SM00680">
    <property type="entry name" value="CLIP"/>
    <property type="match status" value="1"/>
</dbReference>
<reference evidence="12" key="1">
    <citation type="submission" date="2019-08" db="EMBL/GenBank/DDBJ databases">
        <title>The genome of the North American firefly Photinus pyralis.</title>
        <authorList>
            <consortium name="Photinus pyralis genome working group"/>
            <person name="Fallon T.R."/>
            <person name="Sander Lower S.E."/>
            <person name="Weng J.-K."/>
        </authorList>
    </citation>
    <scope>NUCLEOTIDE SEQUENCE</scope>
    <source>
        <strain evidence="12">TRF0915ILg1</strain>
        <tissue evidence="12">Whole body</tissue>
    </source>
</reference>
<evidence type="ECO:0000256" key="2">
    <source>
        <dbReference type="ARBA" id="ARBA00022729"/>
    </source>
</evidence>
<dbReference type="AlphaFoldDB" id="A0A8K0GC72"/>
<dbReference type="GO" id="GO:0004252">
    <property type="term" value="F:serine-type endopeptidase activity"/>
    <property type="evidence" value="ECO:0007669"/>
    <property type="project" value="UniProtKB-UniRule"/>
</dbReference>
<keyword evidence="3 9" id="KW-0378">Hydrolase</keyword>
<evidence type="ECO:0000256" key="6">
    <source>
        <dbReference type="ARBA" id="ARBA00023157"/>
    </source>
</evidence>
<feature type="domain" description="Peptidase S1" evidence="10">
    <location>
        <begin position="117"/>
        <end position="371"/>
    </location>
</feature>
<dbReference type="Pfam" id="PF00089">
    <property type="entry name" value="Trypsin"/>
    <property type="match status" value="1"/>
</dbReference>
<keyword evidence="4 9" id="KW-0720">Serine protease</keyword>
<evidence type="ECO:0000259" key="10">
    <source>
        <dbReference type="PROSITE" id="PS50240"/>
    </source>
</evidence>
<dbReference type="FunFam" id="2.40.10.10:FF:000028">
    <property type="entry name" value="Serine protease easter"/>
    <property type="match status" value="1"/>
</dbReference>
<feature type="domain" description="Clip" evidence="11">
    <location>
        <begin position="29"/>
        <end position="82"/>
    </location>
</feature>
<dbReference type="SUPFAM" id="SSF50494">
    <property type="entry name" value="Trypsin-like serine proteases"/>
    <property type="match status" value="1"/>
</dbReference>
<feature type="signal peptide" evidence="9">
    <location>
        <begin position="1"/>
        <end position="20"/>
    </location>
</feature>
<evidence type="ECO:0000256" key="9">
    <source>
        <dbReference type="RuleBase" id="RU366078"/>
    </source>
</evidence>
<dbReference type="OrthoDB" id="6368658at2759"/>
<protein>
    <recommendedName>
        <fullName evidence="9">CLIP domain-containing serine protease</fullName>
        <ecNumber evidence="9">3.4.21.-</ecNumber>
    </recommendedName>
</protein>
<proteinExistence type="inferred from homology"/>
<evidence type="ECO:0000256" key="1">
    <source>
        <dbReference type="ARBA" id="ARBA00022670"/>
    </source>
</evidence>
<dbReference type="InterPro" id="IPR038565">
    <property type="entry name" value="CLIP_sf"/>
</dbReference>
<name>A0A8K0GC72_IGNLU</name>
<comment type="subcellular location">
    <subcellularLocation>
        <location evidence="9">Secreted</location>
    </subcellularLocation>
</comment>
<keyword evidence="2 9" id="KW-0732">Signal</keyword>
<dbReference type="CDD" id="cd00190">
    <property type="entry name" value="Tryp_SPc"/>
    <property type="match status" value="1"/>
</dbReference>
<comment type="domain">
    <text evidence="9">The clip domain consists of 35-55 residues which are 'knitted' together usually by 3 conserved disulfide bonds forming a clip-like compact structure.</text>
</comment>
<evidence type="ECO:0000256" key="7">
    <source>
        <dbReference type="ARBA" id="ARBA00023180"/>
    </source>
</evidence>
<sequence length="372" mass="41933">MIELRVFVYVCSFLFFKVNCYSPSFDEQLCNTPSHTLGKCVSLRNCPELYNLLQHKPLTTEKVNYLRQSQCGYERSQPKVCCSEAATPSQAVSYVSITQGINLLPDTDTCGLHLYRLHRGRVGASINEFPWLVLLEYEKPLGRGFYCGGTLINDRYVLTAAHCIDLLPDNWKLISVRIGDNNLDSHVDCDLHFKQCTEPSINVPIESAIVHEHYDAHDRSQNNDIALVRLRRPVTFTDSIRPICLPTSINTTQEINVGTQLNTAGWGLVSEDRSHSHMKLKSTVQMISHDNCSTTYNAIGVDMEDQLCIEEPECTTDSGGSLVLHKQTSTGYNWFIVGVKSYGPTPCGNHNWPDVYTKVEKFVPWIISHLKA</sequence>
<evidence type="ECO:0000313" key="12">
    <source>
        <dbReference type="EMBL" id="KAF2896502.1"/>
    </source>
</evidence>
<gene>
    <name evidence="12" type="ORF">ILUMI_09673</name>
</gene>
<dbReference type="PROSITE" id="PS51888">
    <property type="entry name" value="CLIP"/>
    <property type="match status" value="1"/>
</dbReference>
<evidence type="ECO:0000256" key="5">
    <source>
        <dbReference type="ARBA" id="ARBA00023145"/>
    </source>
</evidence>
<dbReference type="Gene3D" id="2.40.10.10">
    <property type="entry name" value="Trypsin-like serine proteases"/>
    <property type="match status" value="2"/>
</dbReference>